<dbReference type="KEGG" id="vg:26632508"/>
<accession>A0A0A7HBJ2</accession>
<dbReference type="EMBL" id="KP007359">
    <property type="protein sequence ID" value="AIZ01988.1"/>
    <property type="molecule type" value="Genomic_DNA"/>
</dbReference>
<gene>
    <name evidence="1" type="ORF">VR5_201</name>
</gene>
<dbReference type="InterPro" id="IPR021405">
    <property type="entry name" value="Phage_T4_Gp30.1"/>
</dbReference>
<protein>
    <submittedName>
        <fullName evidence="1">Uncharacterized protein</fullName>
    </submittedName>
</protein>
<dbReference type="GeneID" id="26632508"/>
<evidence type="ECO:0000313" key="2">
    <source>
        <dbReference type="Proteomes" id="UP000030715"/>
    </source>
</evidence>
<organism evidence="1 2">
    <name type="scientific">Escherichia phage vb_EcoM-VR5</name>
    <dbReference type="NCBI Taxonomy" id="1567026"/>
    <lineage>
        <taxon>Viruses</taxon>
        <taxon>Duplodnaviria</taxon>
        <taxon>Heunggongvirae</taxon>
        <taxon>Uroviricota</taxon>
        <taxon>Caudoviricetes</taxon>
        <taxon>Pantevenvirales</taxon>
        <taxon>Straboviridae</taxon>
        <taxon>Tevenvirinae</taxon>
        <taxon>Dhakavirus</taxon>
        <taxon>Dhakavirus vr5</taxon>
    </lineage>
</organism>
<dbReference type="OrthoDB" id="19019at10239"/>
<reference evidence="1 2" key="1">
    <citation type="submission" date="2014-10" db="EMBL/GenBank/DDBJ databases">
        <title>VR bacteriophages - a small but diverse group of low-temperature viruses.</title>
        <authorList>
            <person name="Kaliniene L."/>
            <person name="Meskys R."/>
            <person name="Simoliunas E."/>
            <person name="Zajanckauskaite A."/>
            <person name="Truncaite L."/>
        </authorList>
    </citation>
    <scope>NUCLEOTIDE SEQUENCE [LARGE SCALE GENOMIC DNA]</scope>
</reference>
<dbReference type="Pfam" id="PF11243">
    <property type="entry name" value="DUF3045"/>
    <property type="match status" value="1"/>
</dbReference>
<sequence>MFVVHTITDGTPKSHDYGNLRQFLRLNPVYFQAKDEDIFIQCVRRGFMYVTEYDIKDKRIISYHKTLNELLDEVAYNRSTQTVRTVK</sequence>
<keyword evidence="2" id="KW-1185">Reference proteome</keyword>
<dbReference type="RefSeq" id="YP_009205895.1">
    <property type="nucleotide sequence ID" value="NC_028881.1"/>
</dbReference>
<name>A0A0A7HBJ2_9CAUD</name>
<dbReference type="Proteomes" id="UP000030715">
    <property type="component" value="Segment"/>
</dbReference>
<proteinExistence type="predicted"/>
<evidence type="ECO:0000313" key="1">
    <source>
        <dbReference type="EMBL" id="AIZ01988.1"/>
    </source>
</evidence>